<dbReference type="InterPro" id="IPR012337">
    <property type="entry name" value="RNaseH-like_sf"/>
</dbReference>
<dbReference type="EMBL" id="JBJQND010000005">
    <property type="protein sequence ID" value="KAL3877947.1"/>
    <property type="molecule type" value="Genomic_DNA"/>
</dbReference>
<evidence type="ECO:0000313" key="2">
    <source>
        <dbReference type="Proteomes" id="UP001634394"/>
    </source>
</evidence>
<sequence length="139" mass="15804">MQTVKFNEKTDDLIQVLLSSLPLQTQLPPVQVTERDNRPAATSEDLFGDVYVVKVEPSKSLFQRADTEITRYRNETSSIHIGDNPLMWWKFNETSFLLLAKLCHLKVFSTAGDVVSAQRAYLTGGNVDILILLKKYMKL</sequence>
<evidence type="ECO:0000313" key="1">
    <source>
        <dbReference type="EMBL" id="KAL3877947.1"/>
    </source>
</evidence>
<gene>
    <name evidence="1" type="ORF">ACJMK2_035588</name>
</gene>
<name>A0ABD3WW12_SINWO</name>
<proteinExistence type="predicted"/>
<keyword evidence="2" id="KW-1185">Reference proteome</keyword>
<organism evidence="1 2">
    <name type="scientific">Sinanodonta woodiana</name>
    <name type="common">Chinese pond mussel</name>
    <name type="synonym">Anodonta woodiana</name>
    <dbReference type="NCBI Taxonomy" id="1069815"/>
    <lineage>
        <taxon>Eukaryota</taxon>
        <taxon>Metazoa</taxon>
        <taxon>Spiralia</taxon>
        <taxon>Lophotrochozoa</taxon>
        <taxon>Mollusca</taxon>
        <taxon>Bivalvia</taxon>
        <taxon>Autobranchia</taxon>
        <taxon>Heteroconchia</taxon>
        <taxon>Palaeoheterodonta</taxon>
        <taxon>Unionida</taxon>
        <taxon>Unionoidea</taxon>
        <taxon>Unionidae</taxon>
        <taxon>Unioninae</taxon>
        <taxon>Sinanodonta</taxon>
    </lineage>
</organism>
<evidence type="ECO:0008006" key="3">
    <source>
        <dbReference type="Google" id="ProtNLM"/>
    </source>
</evidence>
<comment type="caution">
    <text evidence="1">The sequence shown here is derived from an EMBL/GenBank/DDBJ whole genome shotgun (WGS) entry which is preliminary data.</text>
</comment>
<protein>
    <recommendedName>
        <fullName evidence="3">HAT C-terminal dimerisation domain-containing protein</fullName>
    </recommendedName>
</protein>
<dbReference type="AlphaFoldDB" id="A0ABD3WW12"/>
<dbReference type="Proteomes" id="UP001634394">
    <property type="component" value="Unassembled WGS sequence"/>
</dbReference>
<reference evidence="1 2" key="1">
    <citation type="submission" date="2024-11" db="EMBL/GenBank/DDBJ databases">
        <title>Chromosome-level genome assembly of the freshwater bivalve Anodonta woodiana.</title>
        <authorList>
            <person name="Chen X."/>
        </authorList>
    </citation>
    <scope>NUCLEOTIDE SEQUENCE [LARGE SCALE GENOMIC DNA]</scope>
    <source>
        <strain evidence="1">MN2024</strain>
        <tissue evidence="1">Gills</tissue>
    </source>
</reference>
<dbReference type="SUPFAM" id="SSF53098">
    <property type="entry name" value="Ribonuclease H-like"/>
    <property type="match status" value="1"/>
</dbReference>
<accession>A0ABD3WW12</accession>